<evidence type="ECO:0000313" key="5">
    <source>
        <dbReference type="EMBL" id="RSL90270.1"/>
    </source>
</evidence>
<dbReference type="InterPro" id="IPR020845">
    <property type="entry name" value="AMP-binding_CS"/>
</dbReference>
<dbReference type="PANTHER" id="PTHR45527:SF1">
    <property type="entry name" value="FATTY ACID SYNTHASE"/>
    <property type="match status" value="1"/>
</dbReference>
<keyword evidence="1" id="KW-0596">Phosphopantetheine</keyword>
<dbReference type="GO" id="GO:0009366">
    <property type="term" value="C:enterobactin synthetase complex"/>
    <property type="evidence" value="ECO:0007669"/>
    <property type="project" value="TreeGrafter"/>
</dbReference>
<comment type="caution">
    <text evidence="5">The sequence shown here is derived from an EMBL/GenBank/DDBJ whole genome shotgun (WGS) entry which is preliminary data.</text>
</comment>
<keyword evidence="2" id="KW-0597">Phosphoprotein</keyword>
<protein>
    <submittedName>
        <fullName evidence="5">Enniatin synthase</fullName>
    </submittedName>
</protein>
<dbReference type="GO" id="GO:0043041">
    <property type="term" value="P:amino acid activation for nonribosomal peptide biosynthetic process"/>
    <property type="evidence" value="ECO:0007669"/>
    <property type="project" value="TreeGrafter"/>
</dbReference>
<reference evidence="5 6" key="1">
    <citation type="submission" date="2017-06" db="EMBL/GenBank/DDBJ databases">
        <title>Comparative genomic analysis of Ambrosia Fusariam Clade fungi.</title>
        <authorList>
            <person name="Stajich J.E."/>
            <person name="Carrillo J."/>
            <person name="Kijimoto T."/>
            <person name="Eskalen A."/>
            <person name="O'Donnell K."/>
            <person name="Kasson M."/>
        </authorList>
    </citation>
    <scope>NUCLEOTIDE SEQUENCE [LARGE SCALE GENOMIC DNA]</scope>
    <source>
        <strain evidence="5 6">NRRL62579</strain>
    </source>
</reference>
<dbReference type="SUPFAM" id="SSF56801">
    <property type="entry name" value="Acetyl-CoA synthetase-like"/>
    <property type="match status" value="1"/>
</dbReference>
<gene>
    <name evidence="5" type="ORF">CEP52_014642</name>
</gene>
<organism evidence="5 6">
    <name type="scientific">Fusarium oligoseptatum</name>
    <dbReference type="NCBI Taxonomy" id="2604345"/>
    <lineage>
        <taxon>Eukaryota</taxon>
        <taxon>Fungi</taxon>
        <taxon>Dikarya</taxon>
        <taxon>Ascomycota</taxon>
        <taxon>Pezizomycotina</taxon>
        <taxon>Sordariomycetes</taxon>
        <taxon>Hypocreomycetidae</taxon>
        <taxon>Hypocreales</taxon>
        <taxon>Nectriaceae</taxon>
        <taxon>Fusarium</taxon>
        <taxon>Fusarium solani species complex</taxon>
    </lineage>
</organism>
<dbReference type="GO" id="GO:0031177">
    <property type="term" value="F:phosphopantetheine binding"/>
    <property type="evidence" value="ECO:0007669"/>
    <property type="project" value="TreeGrafter"/>
</dbReference>
<dbReference type="CDD" id="cd19531">
    <property type="entry name" value="LCL_NRPS-like"/>
    <property type="match status" value="1"/>
</dbReference>
<dbReference type="SUPFAM" id="SSF53335">
    <property type="entry name" value="S-adenosyl-L-methionine-dependent methyltransferases"/>
    <property type="match status" value="1"/>
</dbReference>
<dbReference type="STRING" id="1325735.A0A428SKF6"/>
<dbReference type="Gene3D" id="3.30.559.10">
    <property type="entry name" value="Chloramphenicol acetyltransferase-like domain"/>
    <property type="match status" value="1"/>
</dbReference>
<dbReference type="Pfam" id="PF00668">
    <property type="entry name" value="Condensation"/>
    <property type="match status" value="1"/>
</dbReference>
<evidence type="ECO:0000259" key="3">
    <source>
        <dbReference type="Pfam" id="PF00501"/>
    </source>
</evidence>
<dbReference type="InterPro" id="IPR045851">
    <property type="entry name" value="AMP-bd_C_sf"/>
</dbReference>
<sequence>MKIVNGSIVPYSLIPATTRDGPVDQSYSQGRLWFLDQLEVGALWYLIPYAVRMRGSVDIDALTCALLALEQRHETLRTTFEDHDSTGVQFVHDKLSKDLRTTPFNLTSEAGWRALLIRLGDTDYILSIVMHHIISEGWSIDVLRRDLSQLYAEALQGRDPLLAMNPLPIQYRDFAMWEKEDAQVAEHEKQLKYWQKQLADCSPAKLPTDFPRPDLLSGEAGVVPVTIDGQLYQKLRNFCNENNTTSFAVLLAAFRAAHYRLTGVDDAVIGTPIANRNRWELEGIIGFFVNTQCMRITVDDEDTFGSLVHQVRATSTAAFENEDVPFERVVSTMLPGSRDLSRTPLAQLIFAVHSQKDLGRFELQGLESEPISSKAYTRFDVEFHLFQEADALKGSCNFATDLFKPETIQNVVTVFFEILRHVLEQPQIPISVLPLTDGIDELRCMDLLKIKKVEYPRDASLVDIFRTQVAAYPDSFAVVESSSRLTSAELDHQSDLVATWLRRQNLAAEALVGVLAPRSCEAIVSIMGILKANMAYLPFDVRSPSARLKDILSGLPGHKMVLLGSEVTVPELALPDLEFIRVTDALAHSDTSGCDGHAHEESSNPIATSLAYVLFTSGSTGRPKGVMVEHRVIVRLMRSNIIPDFPTQPRTAHMFNIAFDGATYEIFLTLLNGGTLVCVDYMTTLDVKALEAVLVEEQINAAVMAPALLKLYLTDARDALKGLDFLMAAGDRFDGQDAIEAQSLVRGQCYNGYGPTENGIMSTRYAIATDDSFINGVPIGRAVNNSGAYVTDLKQHVGVMGELVVTGDGLARGYFDPALNTNRFIHIDVDGQRVRAYQTGDRVRYRVGDGFIEFFGRMDTQFKIRGNRIKSAEVESAMLSHDSIRDAAAVVVQKDEGEKADMIAFIVVNDDHSTEGEATENQVEGWQDHFETEMYADISNIDPSAIGNDFKGWISMYDGSEIDKAEMQEWLDDTIKTLRDDQAPGHVLEIGTGSGMILLNLGDGLQSDRGLEPSRSAAAFTNAVIKSIPSLAGRAEVHVGTAQDIGQLSDLHPELVVLNSVVQYFPAPEYLTEVTDTLVHLPGH</sequence>
<feature type="domain" description="AMP-dependent synthetase/ligase" evidence="3">
    <location>
        <begin position="465"/>
        <end position="815"/>
    </location>
</feature>
<evidence type="ECO:0000256" key="1">
    <source>
        <dbReference type="ARBA" id="ARBA00022450"/>
    </source>
</evidence>
<evidence type="ECO:0000259" key="4">
    <source>
        <dbReference type="Pfam" id="PF00668"/>
    </source>
</evidence>
<dbReference type="GO" id="GO:0047527">
    <property type="term" value="F:2,3-dihydroxybenzoate-serine ligase activity"/>
    <property type="evidence" value="ECO:0007669"/>
    <property type="project" value="TreeGrafter"/>
</dbReference>
<name>A0A428SKF6_9HYPO</name>
<evidence type="ECO:0000313" key="6">
    <source>
        <dbReference type="Proteomes" id="UP000287144"/>
    </source>
</evidence>
<dbReference type="Gene3D" id="3.40.50.150">
    <property type="entry name" value="Vaccinia Virus protein VP39"/>
    <property type="match status" value="1"/>
</dbReference>
<dbReference type="InterPro" id="IPR023213">
    <property type="entry name" value="CAT-like_dom_sf"/>
</dbReference>
<dbReference type="SUPFAM" id="SSF52777">
    <property type="entry name" value="CoA-dependent acyltransferases"/>
    <property type="match status" value="2"/>
</dbReference>
<keyword evidence="6" id="KW-1185">Reference proteome</keyword>
<dbReference type="EMBL" id="NKCK01000233">
    <property type="protein sequence ID" value="RSL90270.1"/>
    <property type="molecule type" value="Genomic_DNA"/>
</dbReference>
<dbReference type="Gene3D" id="3.30.300.30">
    <property type="match status" value="1"/>
</dbReference>
<dbReference type="Gene3D" id="3.30.559.30">
    <property type="entry name" value="Nonribosomal peptide synthetase, condensation domain"/>
    <property type="match status" value="1"/>
</dbReference>
<dbReference type="InterPro" id="IPR029063">
    <property type="entry name" value="SAM-dependent_MTases_sf"/>
</dbReference>
<dbReference type="AlphaFoldDB" id="A0A428SKF6"/>
<dbReference type="Gene3D" id="2.30.38.10">
    <property type="entry name" value="Luciferase, Domain 3"/>
    <property type="match status" value="1"/>
</dbReference>
<dbReference type="PROSITE" id="PS00455">
    <property type="entry name" value="AMP_BINDING"/>
    <property type="match status" value="1"/>
</dbReference>
<dbReference type="Proteomes" id="UP000287144">
    <property type="component" value="Unassembled WGS sequence"/>
</dbReference>
<dbReference type="PANTHER" id="PTHR45527">
    <property type="entry name" value="NONRIBOSOMAL PEPTIDE SYNTHETASE"/>
    <property type="match status" value="1"/>
</dbReference>
<dbReference type="InterPro" id="IPR000873">
    <property type="entry name" value="AMP-dep_synth/lig_dom"/>
</dbReference>
<dbReference type="Pfam" id="PF00501">
    <property type="entry name" value="AMP-binding"/>
    <property type="match status" value="1"/>
</dbReference>
<proteinExistence type="predicted"/>
<dbReference type="InterPro" id="IPR001242">
    <property type="entry name" value="Condensation_dom"/>
</dbReference>
<feature type="domain" description="Condensation" evidence="4">
    <location>
        <begin position="99"/>
        <end position="435"/>
    </location>
</feature>
<evidence type="ECO:0000256" key="2">
    <source>
        <dbReference type="ARBA" id="ARBA00022553"/>
    </source>
</evidence>
<dbReference type="Gene3D" id="3.40.50.980">
    <property type="match status" value="2"/>
</dbReference>
<dbReference type="CDD" id="cd05930">
    <property type="entry name" value="A_NRPS"/>
    <property type="match status" value="1"/>
</dbReference>
<dbReference type="GO" id="GO:0009239">
    <property type="term" value="P:enterobactin biosynthetic process"/>
    <property type="evidence" value="ECO:0007669"/>
    <property type="project" value="TreeGrafter"/>
</dbReference>
<dbReference type="GO" id="GO:0005829">
    <property type="term" value="C:cytosol"/>
    <property type="evidence" value="ECO:0007669"/>
    <property type="project" value="TreeGrafter"/>
</dbReference>
<accession>A0A428SKF6</accession>